<dbReference type="PANTHER" id="PTHR10359:SF19">
    <property type="entry name" value="DNA REPAIR GLYCOSYLASE MJ1434-RELATED"/>
    <property type="match status" value="1"/>
</dbReference>
<evidence type="ECO:0000313" key="6">
    <source>
        <dbReference type="EMBL" id="MEW3465436.1"/>
    </source>
</evidence>
<dbReference type="EMBL" id="JBFDTB010000005">
    <property type="protein sequence ID" value="MEW3465436.1"/>
    <property type="molecule type" value="Genomic_DNA"/>
</dbReference>
<dbReference type="PIRSF" id="PIRSF001435">
    <property type="entry name" value="Nth"/>
    <property type="match status" value="1"/>
</dbReference>
<proteinExistence type="predicted"/>
<evidence type="ECO:0000256" key="3">
    <source>
        <dbReference type="ARBA" id="ARBA00023004"/>
    </source>
</evidence>
<dbReference type="RefSeq" id="WP_196044166.1">
    <property type="nucleotide sequence ID" value="NZ_JBFDTA010000006.1"/>
</dbReference>
<protein>
    <submittedName>
        <fullName evidence="6">Deoxyribonuclease I</fullName>
    </submittedName>
</protein>
<evidence type="ECO:0000256" key="2">
    <source>
        <dbReference type="ARBA" id="ARBA00022723"/>
    </source>
</evidence>
<sequence>MFNLQLIATASKNEVFNVKKIENIEELYEVLSTSMEHSTWWDTENPWEIVVGSILVQNTNWKNVAYSLANIRREIGFSPKRLAEIDQFLLQDLIRPSGFYKNKSRAIKEIFSWFQRYNYDIGILQKKEQAELRKELLAIYGVGYETADVLMVFVFNKVVFIADKYAQRIFSRLGLNEPLTYLTLQNMIELPDTFTNEQAQNFHGWLVDYGQVHLKSDKDWQAGFLSQFTLVHL</sequence>
<evidence type="ECO:0000256" key="4">
    <source>
        <dbReference type="ARBA" id="ARBA00023014"/>
    </source>
</evidence>
<evidence type="ECO:0000256" key="1">
    <source>
        <dbReference type="ARBA" id="ARBA00022485"/>
    </source>
</evidence>
<keyword evidence="2" id="KW-0479">Metal-binding</keyword>
<comment type="caution">
    <text evidence="6">The sequence shown here is derived from an EMBL/GenBank/DDBJ whole genome shotgun (WGS) entry which is preliminary data.</text>
</comment>
<dbReference type="Pfam" id="PF00730">
    <property type="entry name" value="HhH-GPD"/>
    <property type="match status" value="1"/>
</dbReference>
<dbReference type="PANTHER" id="PTHR10359">
    <property type="entry name" value="A/G-SPECIFIC ADENINE GLYCOSYLASE/ENDONUCLEASE III"/>
    <property type="match status" value="1"/>
</dbReference>
<keyword evidence="1" id="KW-0004">4Fe-4S</keyword>
<dbReference type="CDD" id="cd00056">
    <property type="entry name" value="ENDO3c"/>
    <property type="match status" value="1"/>
</dbReference>
<dbReference type="SUPFAM" id="SSF48150">
    <property type="entry name" value="DNA-glycosylase"/>
    <property type="match status" value="1"/>
</dbReference>
<keyword evidence="7" id="KW-1185">Reference proteome</keyword>
<accession>A0ABV3MAG0</accession>
<evidence type="ECO:0000259" key="5">
    <source>
        <dbReference type="SMART" id="SM00478"/>
    </source>
</evidence>
<keyword evidence="3" id="KW-0408">Iron</keyword>
<feature type="domain" description="HhH-GPD" evidence="5">
    <location>
        <begin position="55"/>
        <end position="212"/>
    </location>
</feature>
<name>A0ABV3MAG0_9ENTE</name>
<dbReference type="Proteomes" id="UP001554047">
    <property type="component" value="Unassembled WGS sequence"/>
</dbReference>
<gene>
    <name evidence="6" type="ORF">AB1I55_04850</name>
</gene>
<reference evidence="6 7" key="1">
    <citation type="submission" date="2024-05" db="EMBL/GenBank/DDBJ databases">
        <title>Human gut microbiome strain richness.</title>
        <authorList>
            <person name="Chen-Liaw A."/>
        </authorList>
    </citation>
    <scope>NUCLEOTIDE SEQUENCE [LARGE SCALE GENOMIC DNA]</scope>
    <source>
        <strain evidence="6 7">J1100102st1_G3_J1100102_180507</strain>
    </source>
</reference>
<keyword evidence="4" id="KW-0411">Iron-sulfur</keyword>
<dbReference type="InterPro" id="IPR011257">
    <property type="entry name" value="DNA_glycosylase"/>
</dbReference>
<organism evidence="6 7">
    <name type="scientific">Enterococcus entomosocium</name>
    <dbReference type="NCBI Taxonomy" id="3034352"/>
    <lineage>
        <taxon>Bacteria</taxon>
        <taxon>Bacillati</taxon>
        <taxon>Bacillota</taxon>
        <taxon>Bacilli</taxon>
        <taxon>Lactobacillales</taxon>
        <taxon>Enterococcaceae</taxon>
        <taxon>Enterococcus</taxon>
    </lineage>
</organism>
<dbReference type="SMART" id="SM00478">
    <property type="entry name" value="ENDO3c"/>
    <property type="match status" value="1"/>
</dbReference>
<dbReference type="Gene3D" id="1.10.340.30">
    <property type="entry name" value="Hypothetical protein, domain 2"/>
    <property type="match status" value="1"/>
</dbReference>
<evidence type="ECO:0000313" key="7">
    <source>
        <dbReference type="Proteomes" id="UP001554047"/>
    </source>
</evidence>
<dbReference type="InterPro" id="IPR003265">
    <property type="entry name" value="HhH-GPD_domain"/>
</dbReference>